<reference evidence="1 2" key="1">
    <citation type="journal article" date="2018" name="Nat. Biotechnol.">
        <title>A standardized bacterial taxonomy based on genome phylogeny substantially revises the tree of life.</title>
        <authorList>
            <person name="Parks D.H."/>
            <person name="Chuvochina M."/>
            <person name="Waite D.W."/>
            <person name="Rinke C."/>
            <person name="Skarshewski A."/>
            <person name="Chaumeil P.A."/>
            <person name="Hugenholtz P."/>
        </authorList>
    </citation>
    <scope>NUCLEOTIDE SEQUENCE [LARGE SCALE GENOMIC DNA]</scope>
    <source>
        <strain evidence="1">UBA11978</strain>
    </source>
</reference>
<evidence type="ECO:0000313" key="2">
    <source>
        <dbReference type="Proteomes" id="UP000263517"/>
    </source>
</evidence>
<dbReference type="Proteomes" id="UP000263517">
    <property type="component" value="Unassembled WGS sequence"/>
</dbReference>
<evidence type="ECO:0000313" key="1">
    <source>
        <dbReference type="EMBL" id="HAW76945.1"/>
    </source>
</evidence>
<accession>A0A350P6M8</accession>
<organism evidence="1 2">
    <name type="scientific">Alteromonas australica</name>
    <dbReference type="NCBI Taxonomy" id="589873"/>
    <lineage>
        <taxon>Bacteria</taxon>
        <taxon>Pseudomonadati</taxon>
        <taxon>Pseudomonadota</taxon>
        <taxon>Gammaproteobacteria</taxon>
        <taxon>Alteromonadales</taxon>
        <taxon>Alteromonadaceae</taxon>
        <taxon>Alteromonas/Salinimonas group</taxon>
        <taxon>Alteromonas</taxon>
    </lineage>
</organism>
<name>A0A350P6M8_9ALTE</name>
<protein>
    <submittedName>
        <fullName evidence="1">Uncharacterized protein</fullName>
    </submittedName>
</protein>
<gene>
    <name evidence="1" type="ORF">DCW74_14575</name>
</gene>
<dbReference type="EMBL" id="DNAN01000513">
    <property type="protein sequence ID" value="HAW76945.1"/>
    <property type="molecule type" value="Genomic_DNA"/>
</dbReference>
<proteinExistence type="predicted"/>
<dbReference type="AlphaFoldDB" id="A0A350P6M8"/>
<sequence length="128" mass="14747">MLKNLADHDVDIFLFRFVVRDDVIHCCINETIWADMYVDIDVLLASFVENCSQILHKYKQYFPNEMLLDGCILMDGCLELMLSKGMGECFTMTDKDMLFSNAKAIAELLMEVMERRGSLFPPTSDTLM</sequence>
<comment type="caution">
    <text evidence="1">The sequence shown here is derived from an EMBL/GenBank/DDBJ whole genome shotgun (WGS) entry which is preliminary data.</text>
</comment>